<comment type="caution">
    <text evidence="2">The sequence shown here is derived from an EMBL/GenBank/DDBJ whole genome shotgun (WGS) entry which is preliminary data.</text>
</comment>
<dbReference type="Proteomes" id="UP000886842">
    <property type="component" value="Unassembled WGS sequence"/>
</dbReference>
<dbReference type="InterPro" id="IPR045865">
    <property type="entry name" value="ACT-like_dom_sf"/>
</dbReference>
<evidence type="ECO:0000313" key="3">
    <source>
        <dbReference type="Proteomes" id="UP000886842"/>
    </source>
</evidence>
<reference evidence="2" key="2">
    <citation type="journal article" date="2021" name="PeerJ">
        <title>Extensive microbial diversity within the chicken gut microbiome revealed by metagenomics and culture.</title>
        <authorList>
            <person name="Gilroy R."/>
            <person name="Ravi A."/>
            <person name="Getino M."/>
            <person name="Pursley I."/>
            <person name="Horton D.L."/>
            <person name="Alikhan N.F."/>
            <person name="Baker D."/>
            <person name="Gharbi K."/>
            <person name="Hall N."/>
            <person name="Watson M."/>
            <person name="Adriaenssens E.M."/>
            <person name="Foster-Nyarko E."/>
            <person name="Jarju S."/>
            <person name="Secka A."/>
            <person name="Antonio M."/>
            <person name="Oren A."/>
            <person name="Chaudhuri R.R."/>
            <person name="La Ragione R."/>
            <person name="Hildebrand F."/>
            <person name="Pallen M.J."/>
        </authorList>
    </citation>
    <scope>NUCLEOTIDE SEQUENCE</scope>
    <source>
        <strain evidence="2">ChiGjej1B1-24693</strain>
    </source>
</reference>
<organism evidence="2 3">
    <name type="scientific">Candidatus Avipropionibacterium avicola</name>
    <dbReference type="NCBI Taxonomy" id="2840701"/>
    <lineage>
        <taxon>Bacteria</taxon>
        <taxon>Bacillati</taxon>
        <taxon>Actinomycetota</taxon>
        <taxon>Actinomycetes</taxon>
        <taxon>Propionibacteriales</taxon>
        <taxon>Propionibacteriaceae</taxon>
        <taxon>Propionibacteriaceae incertae sedis</taxon>
        <taxon>Candidatus Avipropionibacterium</taxon>
    </lineage>
</organism>
<dbReference type="AlphaFoldDB" id="A0A9D1H1E0"/>
<dbReference type="Gene3D" id="3.30.70.260">
    <property type="match status" value="1"/>
</dbReference>
<sequence length="211" mass="22244">MFLMRVALPDVPGKLGAVATALGTEGVDIAAIQIVGRDGDTVIDDFLVDLPAGRLADQVVSACQAIEGVRVEWIAFYPEGGTLTTDLEALEQIIRDPAQGGRILAESSVSVFHAGWAVLVEDCSTEPRATHRTARAPELTGEQLTALGDWSVESLTPPAQWLPGWQDVTIAKAPLVGDRAVILGRQGGPDFLPAELARFAHLAALVPPAVP</sequence>
<dbReference type="InterPro" id="IPR002912">
    <property type="entry name" value="ACT_dom"/>
</dbReference>
<gene>
    <name evidence="2" type="ORF">IAA98_15825</name>
</gene>
<evidence type="ECO:0000313" key="2">
    <source>
        <dbReference type="EMBL" id="HIT77047.1"/>
    </source>
</evidence>
<dbReference type="PROSITE" id="PS51671">
    <property type="entry name" value="ACT"/>
    <property type="match status" value="1"/>
</dbReference>
<reference evidence="2" key="1">
    <citation type="submission" date="2020-10" db="EMBL/GenBank/DDBJ databases">
        <authorList>
            <person name="Gilroy R."/>
        </authorList>
    </citation>
    <scope>NUCLEOTIDE SEQUENCE</scope>
    <source>
        <strain evidence="2">ChiGjej1B1-24693</strain>
    </source>
</reference>
<feature type="domain" description="ACT" evidence="1">
    <location>
        <begin position="3"/>
        <end position="76"/>
    </location>
</feature>
<protein>
    <submittedName>
        <fullName evidence="2">Amino acid-binding protein</fullName>
    </submittedName>
</protein>
<proteinExistence type="predicted"/>
<dbReference type="EMBL" id="DVLP01000453">
    <property type="protein sequence ID" value="HIT77047.1"/>
    <property type="molecule type" value="Genomic_DNA"/>
</dbReference>
<name>A0A9D1H1E0_9ACTN</name>
<evidence type="ECO:0000259" key="1">
    <source>
        <dbReference type="PROSITE" id="PS51671"/>
    </source>
</evidence>
<dbReference type="SUPFAM" id="SSF55021">
    <property type="entry name" value="ACT-like"/>
    <property type="match status" value="1"/>
</dbReference>
<accession>A0A9D1H1E0</accession>